<protein>
    <submittedName>
        <fullName evidence="2">Membrane protein</fullName>
    </submittedName>
</protein>
<dbReference type="Gene3D" id="3.10.450.50">
    <property type="match status" value="1"/>
</dbReference>
<dbReference type="Proteomes" id="UP000612855">
    <property type="component" value="Unassembled WGS sequence"/>
</dbReference>
<keyword evidence="3" id="KW-1185">Reference proteome</keyword>
<sequence length="161" mass="17949">MQLGRTAAKCDIRIMFTTKGPAMTATETDGHTLPEEARIVRDYLEASMVPDPERAATYMADEVTITFTGGRVYHHPSGPAGFNAGRYAWVKKDMRQFDVAQGDEGTVVYSTGYLYGAWPDGTPFEGNRYVDRFVVRDGRIVKMDVWNDSAERILTARGIEA</sequence>
<dbReference type="Pfam" id="PF12680">
    <property type="entry name" value="SnoaL_2"/>
    <property type="match status" value="1"/>
</dbReference>
<dbReference type="InterPro" id="IPR032710">
    <property type="entry name" value="NTF2-like_dom_sf"/>
</dbReference>
<evidence type="ECO:0000259" key="1">
    <source>
        <dbReference type="Pfam" id="PF12680"/>
    </source>
</evidence>
<dbReference type="AlphaFoldDB" id="A0A917A5A0"/>
<organism evidence="2 3">
    <name type="scientific">Primorskyibacter flagellatus</name>
    <dbReference type="NCBI Taxonomy" id="1387277"/>
    <lineage>
        <taxon>Bacteria</taxon>
        <taxon>Pseudomonadati</taxon>
        <taxon>Pseudomonadota</taxon>
        <taxon>Alphaproteobacteria</taxon>
        <taxon>Rhodobacterales</taxon>
        <taxon>Roseobacteraceae</taxon>
        <taxon>Primorskyibacter</taxon>
    </lineage>
</organism>
<proteinExistence type="predicted"/>
<name>A0A917A5A0_9RHOB</name>
<comment type="caution">
    <text evidence="2">The sequence shown here is derived from an EMBL/GenBank/DDBJ whole genome shotgun (WGS) entry which is preliminary data.</text>
</comment>
<dbReference type="EMBL" id="BMFJ01000001">
    <property type="protein sequence ID" value="GGE27952.1"/>
    <property type="molecule type" value="Genomic_DNA"/>
</dbReference>
<dbReference type="SUPFAM" id="SSF54427">
    <property type="entry name" value="NTF2-like"/>
    <property type="match status" value="1"/>
</dbReference>
<dbReference type="InterPro" id="IPR037401">
    <property type="entry name" value="SnoaL-like"/>
</dbReference>
<evidence type="ECO:0000313" key="3">
    <source>
        <dbReference type="Proteomes" id="UP000612855"/>
    </source>
</evidence>
<accession>A0A917A5A0</accession>
<evidence type="ECO:0000313" key="2">
    <source>
        <dbReference type="EMBL" id="GGE27952.1"/>
    </source>
</evidence>
<gene>
    <name evidence="2" type="ORF">GCM10011360_15210</name>
</gene>
<reference evidence="3" key="1">
    <citation type="journal article" date="2019" name="Int. J. Syst. Evol. Microbiol.">
        <title>The Global Catalogue of Microorganisms (GCM) 10K type strain sequencing project: providing services to taxonomists for standard genome sequencing and annotation.</title>
        <authorList>
            <consortium name="The Broad Institute Genomics Platform"/>
            <consortium name="The Broad Institute Genome Sequencing Center for Infectious Disease"/>
            <person name="Wu L."/>
            <person name="Ma J."/>
        </authorList>
    </citation>
    <scope>NUCLEOTIDE SEQUENCE [LARGE SCALE GENOMIC DNA]</scope>
    <source>
        <strain evidence="3">CGMCC 1.12664</strain>
    </source>
</reference>
<feature type="domain" description="SnoaL-like" evidence="1">
    <location>
        <begin position="40"/>
        <end position="142"/>
    </location>
</feature>